<evidence type="ECO:0000313" key="2">
    <source>
        <dbReference type="EMBL" id="ERN53201.1"/>
    </source>
</evidence>
<dbReference type="SUPFAM" id="SSF53335">
    <property type="entry name" value="S-adenosyl-L-methionine-dependent methyltransferases"/>
    <property type="match status" value="1"/>
</dbReference>
<keyword evidence="2" id="KW-0830">Ubiquinone</keyword>
<accession>U6SRB8</accession>
<keyword evidence="2" id="KW-0489">Methyltransferase</keyword>
<dbReference type="InterPro" id="IPR013216">
    <property type="entry name" value="Methyltransf_11"/>
</dbReference>
<comment type="caution">
    <text evidence="2">The sequence shown here is derived from an EMBL/GenBank/DDBJ whole genome shotgun (WGS) entry which is preliminary data.</text>
</comment>
<dbReference type="PANTHER" id="PTHR43591">
    <property type="entry name" value="METHYLTRANSFERASE"/>
    <property type="match status" value="1"/>
</dbReference>
<dbReference type="AlphaFoldDB" id="U6SRB8"/>
<proteinExistence type="predicted"/>
<dbReference type="PANTHER" id="PTHR43591:SF110">
    <property type="entry name" value="RHODANESE DOMAIN-CONTAINING PROTEIN"/>
    <property type="match status" value="1"/>
</dbReference>
<evidence type="ECO:0000313" key="3">
    <source>
        <dbReference type="Proteomes" id="UP000017170"/>
    </source>
</evidence>
<gene>
    <name evidence="2" type="ORF">A33I_12695</name>
</gene>
<evidence type="ECO:0000259" key="1">
    <source>
        <dbReference type="Pfam" id="PF08241"/>
    </source>
</evidence>
<organism evidence="2 3">
    <name type="scientific">Alkalihalophilus marmarensis DSM 21297</name>
    <dbReference type="NCBI Taxonomy" id="1188261"/>
    <lineage>
        <taxon>Bacteria</taxon>
        <taxon>Bacillati</taxon>
        <taxon>Bacillota</taxon>
        <taxon>Bacilli</taxon>
        <taxon>Bacillales</taxon>
        <taxon>Bacillaceae</taxon>
        <taxon>Alkalihalophilus</taxon>
    </lineage>
</organism>
<dbReference type="GO" id="GO:0008757">
    <property type="term" value="F:S-adenosylmethionine-dependent methyltransferase activity"/>
    <property type="evidence" value="ECO:0007669"/>
    <property type="project" value="InterPro"/>
</dbReference>
<sequence length="218" mass="24405">MRKMDGAEFDSLVSFFDGMARTNWLSKVHDQLKEMSGTWRSKEILDVGCGTGRLLTRGLDEADRIVGVDLSEEMITAAKELFQTSNTDTKNDFFVGDAYHLPFEDETFDCALSTCVMFLLPEPEKGITEMLRVTKKSGTIVMLNPSETMNPERASSYADRNQMTGFEKETLVKWSNVSTRRHRYSEQSLSSVLTKLGAKNVTHQPVVGGLAMITVAQK</sequence>
<dbReference type="GO" id="GO:0032259">
    <property type="term" value="P:methylation"/>
    <property type="evidence" value="ECO:0007669"/>
    <property type="project" value="UniProtKB-KW"/>
</dbReference>
<dbReference type="RefSeq" id="WP_022628223.1">
    <property type="nucleotide sequence ID" value="NZ_ATAE01000028.1"/>
</dbReference>
<dbReference type="PATRIC" id="fig|1188261.3.peg.1978"/>
<dbReference type="EMBL" id="ATAE01000028">
    <property type="protein sequence ID" value="ERN53201.1"/>
    <property type="molecule type" value="Genomic_DNA"/>
</dbReference>
<keyword evidence="3" id="KW-1185">Reference proteome</keyword>
<dbReference type="Gene3D" id="3.40.50.150">
    <property type="entry name" value="Vaccinia Virus protein VP39"/>
    <property type="match status" value="1"/>
</dbReference>
<reference evidence="2 3" key="1">
    <citation type="journal article" date="2013" name="Genome Announc.">
        <title>Genome Sequence of the Extreme Obligate Alkaliphile Bacillus marmarensis Strain DSM 21297.</title>
        <authorList>
            <person name="Wernick D.G."/>
            <person name="Choi K.Y."/>
            <person name="Tat C.A."/>
            <person name="Lafontaine Rivera J.G."/>
            <person name="Liao J.C."/>
        </authorList>
    </citation>
    <scope>NUCLEOTIDE SEQUENCE [LARGE SCALE GENOMIC DNA]</scope>
    <source>
        <strain evidence="2 3">DSM 21297</strain>
    </source>
</reference>
<feature type="domain" description="Methyltransferase type 11" evidence="1">
    <location>
        <begin position="45"/>
        <end position="141"/>
    </location>
</feature>
<dbReference type="InterPro" id="IPR029063">
    <property type="entry name" value="SAM-dependent_MTases_sf"/>
</dbReference>
<dbReference type="Pfam" id="PF08241">
    <property type="entry name" value="Methyltransf_11"/>
    <property type="match status" value="1"/>
</dbReference>
<keyword evidence="2" id="KW-0808">Transferase</keyword>
<protein>
    <submittedName>
        <fullName evidence="2">Ubiquinone/menaquinone biosynthesis methyltransferase</fullName>
    </submittedName>
</protein>
<dbReference type="CDD" id="cd02440">
    <property type="entry name" value="AdoMet_MTases"/>
    <property type="match status" value="1"/>
</dbReference>
<dbReference type="Proteomes" id="UP000017170">
    <property type="component" value="Unassembled WGS sequence"/>
</dbReference>
<name>U6SRB8_9BACI</name>